<evidence type="ECO:0000256" key="1">
    <source>
        <dbReference type="SAM" id="MobiDB-lite"/>
    </source>
</evidence>
<name>A0A8T8T1D2_9BASI</name>
<dbReference type="AlphaFoldDB" id="A0A8T8T1D2"/>
<feature type="compositionally biased region" description="Low complexity" evidence="1">
    <location>
        <begin position="142"/>
        <end position="157"/>
    </location>
</feature>
<reference evidence="2" key="2">
    <citation type="journal article" date="2019" name="IMA Fungus">
        <title>Genome sequencing and comparison of five Tilletia species to identify candidate genes for the detection of regulated species infecting wheat.</title>
        <authorList>
            <person name="Nguyen H.D.T."/>
            <person name="Sultana T."/>
            <person name="Kesanakurti P."/>
            <person name="Hambleton S."/>
        </authorList>
    </citation>
    <scope>NUCLEOTIDE SEQUENCE</scope>
    <source>
        <strain evidence="2">DAOMC 238032</strain>
    </source>
</reference>
<accession>A0A8T8T1D2</accession>
<organism evidence="2 3">
    <name type="scientific">Tilletia caries</name>
    <name type="common">wheat bunt fungus</name>
    <dbReference type="NCBI Taxonomy" id="13290"/>
    <lineage>
        <taxon>Eukaryota</taxon>
        <taxon>Fungi</taxon>
        <taxon>Dikarya</taxon>
        <taxon>Basidiomycota</taxon>
        <taxon>Ustilaginomycotina</taxon>
        <taxon>Exobasidiomycetes</taxon>
        <taxon>Tilletiales</taxon>
        <taxon>Tilletiaceae</taxon>
        <taxon>Tilletia</taxon>
    </lineage>
</organism>
<sequence>MKADEVPEGWVPPTPNITGVGKLMKLQDAAKTLRISTSAYDRSANKKRTIEIIGMRDADRKQPVPTEGSTIYFTGKLYSQQETSKLFTMTLDDYSWVSATTSSPSLPKGPSLPEDPSTPTKRPQLGKRKQATQSAEDEAGPSQKKSSSSYASTSSSG</sequence>
<evidence type="ECO:0000313" key="3">
    <source>
        <dbReference type="Proteomes" id="UP000077671"/>
    </source>
</evidence>
<comment type="caution">
    <text evidence="2">The sequence shown here is derived from an EMBL/GenBank/DDBJ whole genome shotgun (WGS) entry which is preliminary data.</text>
</comment>
<gene>
    <name evidence="2" type="ORF">A4X03_0g6133</name>
</gene>
<feature type="compositionally biased region" description="Low complexity" evidence="1">
    <location>
        <begin position="102"/>
        <end position="112"/>
    </location>
</feature>
<reference evidence="2" key="1">
    <citation type="submission" date="2016-04" db="EMBL/GenBank/DDBJ databases">
        <authorList>
            <person name="Nguyen H.D."/>
            <person name="Kesanakurti P."/>
            <person name="Cullis J."/>
            <person name="Levesque C.A."/>
            <person name="Hambleton S."/>
        </authorList>
    </citation>
    <scope>NUCLEOTIDE SEQUENCE</scope>
    <source>
        <strain evidence="2">DAOMC 238032</strain>
    </source>
</reference>
<dbReference type="EMBL" id="LWDD02001107">
    <property type="protein sequence ID" value="KAE8252553.1"/>
    <property type="molecule type" value="Genomic_DNA"/>
</dbReference>
<protein>
    <submittedName>
        <fullName evidence="2">Uncharacterized protein</fullName>
    </submittedName>
</protein>
<feature type="region of interest" description="Disordered" evidence="1">
    <location>
        <begin position="98"/>
        <end position="157"/>
    </location>
</feature>
<evidence type="ECO:0000313" key="2">
    <source>
        <dbReference type="EMBL" id="KAE8252553.1"/>
    </source>
</evidence>
<proteinExistence type="predicted"/>
<dbReference type="Proteomes" id="UP000077671">
    <property type="component" value="Unassembled WGS sequence"/>
</dbReference>